<gene>
    <name evidence="6" type="ORF">RFM51_27630</name>
</gene>
<dbReference type="InterPro" id="IPR001647">
    <property type="entry name" value="HTH_TetR"/>
</dbReference>
<evidence type="ECO:0000256" key="3">
    <source>
        <dbReference type="ARBA" id="ARBA00023163"/>
    </source>
</evidence>
<dbReference type="PANTHER" id="PTHR30055:SF234">
    <property type="entry name" value="HTH-TYPE TRANSCRIPTIONAL REGULATOR BETI"/>
    <property type="match status" value="1"/>
</dbReference>
<organism evidence="6 7">
    <name type="scientific">Mesorhizobium australafricanum</name>
    <dbReference type="NCBI Taxonomy" id="3072311"/>
    <lineage>
        <taxon>Bacteria</taxon>
        <taxon>Pseudomonadati</taxon>
        <taxon>Pseudomonadota</taxon>
        <taxon>Alphaproteobacteria</taxon>
        <taxon>Hyphomicrobiales</taxon>
        <taxon>Phyllobacteriaceae</taxon>
        <taxon>Mesorhizobium</taxon>
    </lineage>
</organism>
<dbReference type="InterPro" id="IPR050109">
    <property type="entry name" value="HTH-type_TetR-like_transc_reg"/>
</dbReference>
<dbReference type="Pfam" id="PF00440">
    <property type="entry name" value="TetR_N"/>
    <property type="match status" value="1"/>
</dbReference>
<protein>
    <submittedName>
        <fullName evidence="6">TetR/AcrR family transcriptional regulator</fullName>
    </submittedName>
</protein>
<dbReference type="Proteomes" id="UP001272097">
    <property type="component" value="Unassembled WGS sequence"/>
</dbReference>
<evidence type="ECO:0000256" key="4">
    <source>
        <dbReference type="PROSITE-ProRule" id="PRU00335"/>
    </source>
</evidence>
<dbReference type="Gene3D" id="1.10.357.10">
    <property type="entry name" value="Tetracycline Repressor, domain 2"/>
    <property type="match status" value="1"/>
</dbReference>
<dbReference type="PANTHER" id="PTHR30055">
    <property type="entry name" value="HTH-TYPE TRANSCRIPTIONAL REGULATOR RUTR"/>
    <property type="match status" value="1"/>
</dbReference>
<dbReference type="Gene3D" id="1.10.10.60">
    <property type="entry name" value="Homeodomain-like"/>
    <property type="match status" value="1"/>
</dbReference>
<sequence>MLLPAIEIPQEGSRKDILSAAAQCFMDRGYTETSIDDVARRLGATKGRVYHHFASKADLFAAIFRTGLEMDYAAIAPHRHAPGPAVARLRSMAVAHCRQIIVSRPYQRVVWQGVQMLLRGTTNPELRNELGLLNDGRDGYERIFRDELERARVEGALRFDNLSLAVSLMFVTLNSPVFWYAPRAGETEADIDRLVFQVVTHAMRGLGSTED</sequence>
<dbReference type="SUPFAM" id="SSF48498">
    <property type="entry name" value="Tetracyclin repressor-like, C-terminal domain"/>
    <property type="match status" value="1"/>
</dbReference>
<dbReference type="InterPro" id="IPR009057">
    <property type="entry name" value="Homeodomain-like_sf"/>
</dbReference>
<evidence type="ECO:0000256" key="2">
    <source>
        <dbReference type="ARBA" id="ARBA00023125"/>
    </source>
</evidence>
<keyword evidence="2 4" id="KW-0238">DNA-binding</keyword>
<keyword evidence="3" id="KW-0804">Transcription</keyword>
<dbReference type="PRINTS" id="PR00455">
    <property type="entry name" value="HTHTETR"/>
</dbReference>
<name>A0ABU4X7W1_9HYPH</name>
<dbReference type="EMBL" id="JAVIIS010000060">
    <property type="protein sequence ID" value="MDX8443345.1"/>
    <property type="molecule type" value="Genomic_DNA"/>
</dbReference>
<keyword evidence="7" id="KW-1185">Reference proteome</keyword>
<evidence type="ECO:0000256" key="1">
    <source>
        <dbReference type="ARBA" id="ARBA00023015"/>
    </source>
</evidence>
<dbReference type="PROSITE" id="PS01081">
    <property type="entry name" value="HTH_TETR_1"/>
    <property type="match status" value="1"/>
</dbReference>
<feature type="DNA-binding region" description="H-T-H motif" evidence="4">
    <location>
        <begin position="34"/>
        <end position="53"/>
    </location>
</feature>
<feature type="domain" description="HTH tetR-type" evidence="5">
    <location>
        <begin position="11"/>
        <end position="71"/>
    </location>
</feature>
<proteinExistence type="predicted"/>
<accession>A0ABU4X7W1</accession>
<evidence type="ECO:0000313" key="6">
    <source>
        <dbReference type="EMBL" id="MDX8443345.1"/>
    </source>
</evidence>
<dbReference type="RefSeq" id="WP_320217332.1">
    <property type="nucleotide sequence ID" value="NZ_JAVIIS010000060.1"/>
</dbReference>
<dbReference type="InterPro" id="IPR023772">
    <property type="entry name" value="DNA-bd_HTH_TetR-type_CS"/>
</dbReference>
<evidence type="ECO:0000259" key="5">
    <source>
        <dbReference type="PROSITE" id="PS50977"/>
    </source>
</evidence>
<reference evidence="6 7" key="1">
    <citation type="submission" date="2023-08" db="EMBL/GenBank/DDBJ databases">
        <title>Implementing the SeqCode for naming new Mesorhizobium species isolated from Vachellia karroo root nodules.</title>
        <authorList>
            <person name="Van Lill M."/>
        </authorList>
    </citation>
    <scope>NUCLEOTIDE SEQUENCE [LARGE SCALE GENOMIC DNA]</scope>
    <source>
        <strain evidence="6 7">VK3E</strain>
    </source>
</reference>
<comment type="caution">
    <text evidence="6">The sequence shown here is derived from an EMBL/GenBank/DDBJ whole genome shotgun (WGS) entry which is preliminary data.</text>
</comment>
<dbReference type="InterPro" id="IPR036271">
    <property type="entry name" value="Tet_transcr_reg_TetR-rel_C_sf"/>
</dbReference>
<dbReference type="Pfam" id="PF17932">
    <property type="entry name" value="TetR_C_24"/>
    <property type="match status" value="1"/>
</dbReference>
<evidence type="ECO:0000313" key="7">
    <source>
        <dbReference type="Proteomes" id="UP001272097"/>
    </source>
</evidence>
<dbReference type="InterPro" id="IPR041490">
    <property type="entry name" value="KstR2_TetR_C"/>
</dbReference>
<keyword evidence="1" id="KW-0805">Transcription regulation</keyword>
<dbReference type="SUPFAM" id="SSF46689">
    <property type="entry name" value="Homeodomain-like"/>
    <property type="match status" value="1"/>
</dbReference>
<dbReference type="PROSITE" id="PS50977">
    <property type="entry name" value="HTH_TETR_2"/>
    <property type="match status" value="1"/>
</dbReference>